<feature type="region of interest" description="Disordered" evidence="1">
    <location>
        <begin position="164"/>
        <end position="185"/>
    </location>
</feature>
<dbReference type="EMBL" id="OX465086">
    <property type="protein sequence ID" value="CAI9264121.1"/>
    <property type="molecule type" value="Genomic_DNA"/>
</dbReference>
<gene>
    <name evidence="3" type="ORF">LSALG_LOCUS4785</name>
</gene>
<reference evidence="3" key="1">
    <citation type="submission" date="2023-04" db="EMBL/GenBank/DDBJ databases">
        <authorList>
            <person name="Vijverberg K."/>
            <person name="Xiong W."/>
            <person name="Schranz E."/>
        </authorList>
    </citation>
    <scope>NUCLEOTIDE SEQUENCE</scope>
</reference>
<evidence type="ECO:0000256" key="1">
    <source>
        <dbReference type="SAM" id="MobiDB-lite"/>
    </source>
</evidence>
<accession>A0AA35Y9W2</accession>
<keyword evidence="2" id="KW-0812">Transmembrane</keyword>
<keyword evidence="2" id="KW-1133">Transmembrane helix</keyword>
<feature type="compositionally biased region" description="Polar residues" evidence="1">
    <location>
        <begin position="166"/>
        <end position="176"/>
    </location>
</feature>
<evidence type="ECO:0000313" key="4">
    <source>
        <dbReference type="Proteomes" id="UP001177003"/>
    </source>
</evidence>
<organism evidence="3 4">
    <name type="scientific">Lactuca saligna</name>
    <name type="common">Willowleaf lettuce</name>
    <dbReference type="NCBI Taxonomy" id="75948"/>
    <lineage>
        <taxon>Eukaryota</taxon>
        <taxon>Viridiplantae</taxon>
        <taxon>Streptophyta</taxon>
        <taxon>Embryophyta</taxon>
        <taxon>Tracheophyta</taxon>
        <taxon>Spermatophyta</taxon>
        <taxon>Magnoliopsida</taxon>
        <taxon>eudicotyledons</taxon>
        <taxon>Gunneridae</taxon>
        <taxon>Pentapetalae</taxon>
        <taxon>asterids</taxon>
        <taxon>campanulids</taxon>
        <taxon>Asterales</taxon>
        <taxon>Asteraceae</taxon>
        <taxon>Cichorioideae</taxon>
        <taxon>Cichorieae</taxon>
        <taxon>Lactucinae</taxon>
        <taxon>Lactuca</taxon>
    </lineage>
</organism>
<dbReference type="Proteomes" id="UP001177003">
    <property type="component" value="Chromosome 0"/>
</dbReference>
<protein>
    <submittedName>
        <fullName evidence="3">Uncharacterized protein</fullName>
    </submittedName>
</protein>
<keyword evidence="4" id="KW-1185">Reference proteome</keyword>
<name>A0AA35Y9W2_LACSI</name>
<proteinExistence type="predicted"/>
<evidence type="ECO:0000256" key="2">
    <source>
        <dbReference type="SAM" id="Phobius"/>
    </source>
</evidence>
<feature type="transmembrane region" description="Helical" evidence="2">
    <location>
        <begin position="63"/>
        <end position="86"/>
    </location>
</feature>
<dbReference type="AlphaFoldDB" id="A0AA35Y9W2"/>
<evidence type="ECO:0000313" key="3">
    <source>
        <dbReference type="EMBL" id="CAI9264121.1"/>
    </source>
</evidence>
<sequence>MVKQAFCSLPPQITTRLPEASSVSAPYVLLAHTRENVYIFQLVKTIASFAYKSFHVSIDCFNFFRLLICLCILLLLTLRLPFFLLPDSSMEINVRYVFFITGGGYYSFEEKEGRKTKRLMYSMEKRKKLKEQTENIPAVGNDFSGVVGGRRWVAAEEGGRRRWASSLGSPTVSSVAASLGGEKRT</sequence>
<keyword evidence="2" id="KW-0472">Membrane</keyword>